<organism evidence="4 5">
    <name type="scientific">Trema orientale</name>
    <name type="common">Charcoal tree</name>
    <name type="synonym">Celtis orientalis</name>
    <dbReference type="NCBI Taxonomy" id="63057"/>
    <lineage>
        <taxon>Eukaryota</taxon>
        <taxon>Viridiplantae</taxon>
        <taxon>Streptophyta</taxon>
        <taxon>Embryophyta</taxon>
        <taxon>Tracheophyta</taxon>
        <taxon>Spermatophyta</taxon>
        <taxon>Magnoliopsida</taxon>
        <taxon>eudicotyledons</taxon>
        <taxon>Gunneridae</taxon>
        <taxon>Pentapetalae</taxon>
        <taxon>rosids</taxon>
        <taxon>fabids</taxon>
        <taxon>Rosales</taxon>
        <taxon>Cannabaceae</taxon>
        <taxon>Trema</taxon>
    </lineage>
</organism>
<gene>
    <name evidence="4" type="ORF">TorRG33x02_198500</name>
</gene>
<reference evidence="5" key="1">
    <citation type="submission" date="2016-06" db="EMBL/GenBank/DDBJ databases">
        <title>Parallel loss of symbiosis genes in relatives of nitrogen-fixing non-legume Parasponia.</title>
        <authorList>
            <person name="Van Velzen R."/>
            <person name="Holmer R."/>
            <person name="Bu F."/>
            <person name="Rutten L."/>
            <person name="Van Zeijl A."/>
            <person name="Liu W."/>
            <person name="Santuari L."/>
            <person name="Cao Q."/>
            <person name="Sharma T."/>
            <person name="Shen D."/>
            <person name="Roswanjaya Y."/>
            <person name="Wardhani T."/>
            <person name="Kalhor M.S."/>
            <person name="Jansen J."/>
            <person name="Van den Hoogen J."/>
            <person name="Gungor B."/>
            <person name="Hartog M."/>
            <person name="Hontelez J."/>
            <person name="Verver J."/>
            <person name="Yang W.-C."/>
            <person name="Schijlen E."/>
            <person name="Repin R."/>
            <person name="Schilthuizen M."/>
            <person name="Schranz E."/>
            <person name="Heidstra R."/>
            <person name="Miyata K."/>
            <person name="Fedorova E."/>
            <person name="Kohlen W."/>
            <person name="Bisseling T."/>
            <person name="Smit S."/>
            <person name="Geurts R."/>
        </authorList>
    </citation>
    <scope>NUCLEOTIDE SEQUENCE [LARGE SCALE GENOMIC DNA]</scope>
    <source>
        <strain evidence="5">cv. RG33-2</strain>
    </source>
</reference>
<name>A0A2P5EFR8_TREOI</name>
<keyword evidence="5" id="KW-1185">Reference proteome</keyword>
<dbReference type="Proteomes" id="UP000237000">
    <property type="component" value="Unassembled WGS sequence"/>
</dbReference>
<evidence type="ECO:0000256" key="1">
    <source>
        <dbReference type="ARBA" id="ARBA00009861"/>
    </source>
</evidence>
<keyword evidence="2 4" id="KW-0808">Transferase</keyword>
<dbReference type="PANTHER" id="PTHR31623">
    <property type="entry name" value="F21J9.9"/>
    <property type="match status" value="1"/>
</dbReference>
<dbReference type="EMBL" id="JXTC01000163">
    <property type="protein sequence ID" value="PON84390.1"/>
    <property type="molecule type" value="Genomic_DNA"/>
</dbReference>
<evidence type="ECO:0000256" key="2">
    <source>
        <dbReference type="ARBA" id="ARBA00022679"/>
    </source>
</evidence>
<comment type="caution">
    <text evidence="4">The sequence shown here is derived from an EMBL/GenBank/DDBJ whole genome shotgun (WGS) entry which is preliminary data.</text>
</comment>
<comment type="similarity">
    <text evidence="1">Belongs to the plant acyltransferase family.</text>
</comment>
<dbReference type="AlphaFoldDB" id="A0A2P5EFR8"/>
<dbReference type="InterPro" id="IPR023213">
    <property type="entry name" value="CAT-like_dom_sf"/>
</dbReference>
<evidence type="ECO:0000313" key="4">
    <source>
        <dbReference type="EMBL" id="PON84390.1"/>
    </source>
</evidence>
<dbReference type="STRING" id="63057.A0A2P5EFR8"/>
<protein>
    <submittedName>
        <fullName evidence="4">Transferase</fullName>
    </submittedName>
</protein>
<dbReference type="InParanoid" id="A0A2P5EFR8"/>
<dbReference type="PANTHER" id="PTHR31623:SF36">
    <property type="entry name" value="STEMMADENINE O-ACETYLTRANSFERASE-LIKE"/>
    <property type="match status" value="1"/>
</dbReference>
<keyword evidence="3" id="KW-0012">Acyltransferase</keyword>
<dbReference type="OrthoDB" id="671439at2759"/>
<accession>A0A2P5EFR8</accession>
<evidence type="ECO:0000313" key="5">
    <source>
        <dbReference type="Proteomes" id="UP000237000"/>
    </source>
</evidence>
<dbReference type="GO" id="GO:0016746">
    <property type="term" value="F:acyltransferase activity"/>
    <property type="evidence" value="ECO:0007669"/>
    <property type="project" value="UniProtKB-KW"/>
</dbReference>
<dbReference type="Gene3D" id="3.30.559.10">
    <property type="entry name" value="Chloramphenicol acetyltransferase-like domain"/>
    <property type="match status" value="2"/>
</dbReference>
<proteinExistence type="inferred from homology"/>
<sequence>MELSIICRETVKPSSLPLDHLKPYKVCLFDQITPITYPTMIIFYRSPDQNFNDNFPQSLAVRAGRTKDNFYVDDFDAGVTYIEARVNCSLTEFFELRQTELLDKFVPFPPLRNEKEYSGETEVLPQMGFQVNIFACGGIALGTSFCHKIADAGSVCHFLMSWATTFRGSPENIVRPNLTSASVVFPPRDSLPPKYQTLTDRFWFQHRNPVTRGFVFDENSISALRELAKSEGVPEPSPNDVLTCFIWKCMSATLATATGGARRASVMAQVVKIRPRMKSKALKSSIGNLFWYSLAASSHVDMVELCELVRTLRESLLSFNEFLDGAHQGKLTFITNWERFFNEVDFGWGKPIWVGAHGKAGRLMNATVLVEAQGGKVIEAFVTLEESHMAALEKDPKFLAFASLNPEGVPPIYSML</sequence>
<evidence type="ECO:0000256" key="3">
    <source>
        <dbReference type="ARBA" id="ARBA00023315"/>
    </source>
</evidence>
<dbReference type="Pfam" id="PF02458">
    <property type="entry name" value="Transferase"/>
    <property type="match status" value="1"/>
</dbReference>